<reference evidence="1 2" key="1">
    <citation type="submission" date="2019-02" db="EMBL/GenBank/DDBJ databases">
        <title>Deep-cultivation of Planctomycetes and their phenomic and genomic characterization uncovers novel biology.</title>
        <authorList>
            <person name="Wiegand S."/>
            <person name="Jogler M."/>
            <person name="Boedeker C."/>
            <person name="Pinto D."/>
            <person name="Vollmers J."/>
            <person name="Rivas-Marin E."/>
            <person name="Kohn T."/>
            <person name="Peeters S.H."/>
            <person name="Heuer A."/>
            <person name="Rast P."/>
            <person name="Oberbeckmann S."/>
            <person name="Bunk B."/>
            <person name="Jeske O."/>
            <person name="Meyerdierks A."/>
            <person name="Storesund J.E."/>
            <person name="Kallscheuer N."/>
            <person name="Luecker S."/>
            <person name="Lage O.M."/>
            <person name="Pohl T."/>
            <person name="Merkel B.J."/>
            <person name="Hornburger P."/>
            <person name="Mueller R.-W."/>
            <person name="Bruemmer F."/>
            <person name="Labrenz M."/>
            <person name="Spormann A.M."/>
            <person name="Op den Camp H."/>
            <person name="Overmann J."/>
            <person name="Amann R."/>
            <person name="Jetten M.S.M."/>
            <person name="Mascher T."/>
            <person name="Medema M.H."/>
            <person name="Devos D.P."/>
            <person name="Kaster A.-K."/>
            <person name="Ovreas L."/>
            <person name="Rohde M."/>
            <person name="Galperin M.Y."/>
            <person name="Jogler C."/>
        </authorList>
    </citation>
    <scope>NUCLEOTIDE SEQUENCE [LARGE SCALE GENOMIC DNA]</scope>
    <source>
        <strain evidence="1 2">Mal4</strain>
    </source>
</reference>
<proteinExistence type="predicted"/>
<name>A0A517YZU2_9PLAN</name>
<evidence type="ECO:0000313" key="2">
    <source>
        <dbReference type="Proteomes" id="UP000320496"/>
    </source>
</evidence>
<protein>
    <submittedName>
        <fullName evidence="1">Uncharacterized protein</fullName>
    </submittedName>
</protein>
<dbReference type="EMBL" id="CP036275">
    <property type="protein sequence ID" value="QDU35747.1"/>
    <property type="molecule type" value="Genomic_DNA"/>
</dbReference>
<dbReference type="KEGG" id="mri:Mal4_00290"/>
<evidence type="ECO:0000313" key="1">
    <source>
        <dbReference type="EMBL" id="QDU35747.1"/>
    </source>
</evidence>
<organism evidence="1 2">
    <name type="scientific">Maioricimonas rarisocia</name>
    <dbReference type="NCBI Taxonomy" id="2528026"/>
    <lineage>
        <taxon>Bacteria</taxon>
        <taxon>Pseudomonadati</taxon>
        <taxon>Planctomycetota</taxon>
        <taxon>Planctomycetia</taxon>
        <taxon>Planctomycetales</taxon>
        <taxon>Planctomycetaceae</taxon>
        <taxon>Maioricimonas</taxon>
    </lineage>
</organism>
<accession>A0A517YZU2</accession>
<keyword evidence="2" id="KW-1185">Reference proteome</keyword>
<gene>
    <name evidence="1" type="ORF">Mal4_00290</name>
</gene>
<sequence>MSTSIECLPCGSVKTGNWYAWNNLMPPKPDDFHIIGDIEVPNPGVEPVLAQKVPQGVNPAILLLDLFLVQQPGNWPQVVVTKQVRFDRRNATFEQAQVFCGNEVIADVKVEDVH</sequence>
<dbReference type="AlphaFoldDB" id="A0A517YZU2"/>
<dbReference type="OrthoDB" id="6896393at2"/>
<dbReference type="Proteomes" id="UP000320496">
    <property type="component" value="Chromosome"/>
</dbReference>
<dbReference type="RefSeq" id="WP_145366451.1">
    <property type="nucleotide sequence ID" value="NZ_CP036275.1"/>
</dbReference>